<feature type="compositionally biased region" description="Low complexity" evidence="1">
    <location>
        <begin position="37"/>
        <end position="60"/>
    </location>
</feature>
<proteinExistence type="predicted"/>
<protein>
    <submittedName>
        <fullName evidence="3">Uncharacterized protein</fullName>
    </submittedName>
</protein>
<feature type="region of interest" description="Disordered" evidence="1">
    <location>
        <begin position="37"/>
        <end position="110"/>
    </location>
</feature>
<sequence length="125" mass="13085">MRLARFGAPHAPRRALHRATPIFVATLLAATALHAHADPSAAKAASGASAAAPASAAPDKVYPPLPTLAMLPPSSGDDDPPPKPSRKKGGPKIKNDMPTPHMVVSDTSRNYLNSVEEEIDHAMQK</sequence>
<keyword evidence="2" id="KW-0732">Signal</keyword>
<dbReference type="Proteomes" id="UP000270342">
    <property type="component" value="Unassembled WGS sequence"/>
</dbReference>
<organism evidence="3 4">
    <name type="scientific">Pararobbsia silviterrae</name>
    <dbReference type="NCBI Taxonomy" id="1792498"/>
    <lineage>
        <taxon>Bacteria</taxon>
        <taxon>Pseudomonadati</taxon>
        <taxon>Pseudomonadota</taxon>
        <taxon>Betaproteobacteria</taxon>
        <taxon>Burkholderiales</taxon>
        <taxon>Burkholderiaceae</taxon>
        <taxon>Pararobbsia</taxon>
    </lineage>
</organism>
<evidence type="ECO:0000256" key="1">
    <source>
        <dbReference type="SAM" id="MobiDB-lite"/>
    </source>
</evidence>
<feature type="signal peptide" evidence="2">
    <location>
        <begin position="1"/>
        <end position="37"/>
    </location>
</feature>
<gene>
    <name evidence="3" type="ORF">D7S86_18795</name>
</gene>
<comment type="caution">
    <text evidence="3">The sequence shown here is derived from an EMBL/GenBank/DDBJ whole genome shotgun (WGS) entry which is preliminary data.</text>
</comment>
<evidence type="ECO:0000313" key="4">
    <source>
        <dbReference type="Proteomes" id="UP000270342"/>
    </source>
</evidence>
<evidence type="ECO:0000313" key="3">
    <source>
        <dbReference type="EMBL" id="RKP50189.1"/>
    </source>
</evidence>
<dbReference type="AlphaFoldDB" id="A0A494XPW9"/>
<feature type="chain" id="PRO_5019824258" evidence="2">
    <location>
        <begin position="38"/>
        <end position="125"/>
    </location>
</feature>
<accession>A0A494XPW9</accession>
<dbReference type="EMBL" id="RBZU01000009">
    <property type="protein sequence ID" value="RKP50189.1"/>
    <property type="molecule type" value="Genomic_DNA"/>
</dbReference>
<reference evidence="3 4" key="1">
    <citation type="submission" date="2018-10" db="EMBL/GenBank/DDBJ databases">
        <title>Robbsia sp. DHC34, isolated from soil.</title>
        <authorList>
            <person name="Gao Z.-H."/>
            <person name="Qiu L.-H."/>
        </authorList>
    </citation>
    <scope>NUCLEOTIDE SEQUENCE [LARGE SCALE GENOMIC DNA]</scope>
    <source>
        <strain evidence="3 4">DHC34</strain>
    </source>
</reference>
<keyword evidence="4" id="KW-1185">Reference proteome</keyword>
<evidence type="ECO:0000256" key="2">
    <source>
        <dbReference type="SAM" id="SignalP"/>
    </source>
</evidence>
<name>A0A494XPW9_9BURK</name>